<reference evidence="4" key="1">
    <citation type="journal article" date="2013" name="Nature">
        <title>Draft genome of the wheat A-genome progenitor Triticum urartu.</title>
        <authorList>
            <person name="Ling H.Q."/>
            <person name="Zhao S."/>
            <person name="Liu D."/>
            <person name="Wang J."/>
            <person name="Sun H."/>
            <person name="Zhang C."/>
            <person name="Fan H."/>
            <person name="Li D."/>
            <person name="Dong L."/>
            <person name="Tao Y."/>
            <person name="Gao C."/>
            <person name="Wu H."/>
            <person name="Li Y."/>
            <person name="Cui Y."/>
            <person name="Guo X."/>
            <person name="Zheng S."/>
            <person name="Wang B."/>
            <person name="Yu K."/>
            <person name="Liang Q."/>
            <person name="Yang W."/>
            <person name="Lou X."/>
            <person name="Chen J."/>
            <person name="Feng M."/>
            <person name="Jian J."/>
            <person name="Zhang X."/>
            <person name="Luo G."/>
            <person name="Jiang Y."/>
            <person name="Liu J."/>
            <person name="Wang Z."/>
            <person name="Sha Y."/>
            <person name="Zhang B."/>
            <person name="Wu H."/>
            <person name="Tang D."/>
            <person name="Shen Q."/>
            <person name="Xue P."/>
            <person name="Zou S."/>
            <person name="Wang X."/>
            <person name="Liu X."/>
            <person name="Wang F."/>
            <person name="Yang Y."/>
            <person name="An X."/>
            <person name="Dong Z."/>
            <person name="Zhang K."/>
            <person name="Zhang X."/>
            <person name="Luo M.C."/>
            <person name="Dvorak J."/>
            <person name="Tong Y."/>
            <person name="Wang J."/>
            <person name="Yang H."/>
            <person name="Li Z."/>
            <person name="Wang D."/>
            <person name="Zhang A."/>
            <person name="Wang J."/>
        </authorList>
    </citation>
    <scope>NUCLEOTIDE SEQUENCE</scope>
</reference>
<dbReference type="STRING" id="4572.M8ART7"/>
<comment type="similarity">
    <text evidence="3">Belongs to the GRAS family.</text>
</comment>
<evidence type="ECO:0000256" key="1">
    <source>
        <dbReference type="ARBA" id="ARBA00023015"/>
    </source>
</evidence>
<name>M8ART7_TRIUA</name>
<dbReference type="Pfam" id="PF03514">
    <property type="entry name" value="GRAS"/>
    <property type="match status" value="1"/>
</dbReference>
<gene>
    <name evidence="4" type="ORF">TRIUR3_03541</name>
</gene>
<dbReference type="OMA" id="QWASLMH"/>
<dbReference type="eggNOG" id="ENOG502QQQC">
    <property type="taxonomic scope" value="Eukaryota"/>
</dbReference>
<comment type="caution">
    <text evidence="3">Lacks conserved residue(s) required for the propagation of feature annotation.</text>
</comment>
<accession>M8ART7</accession>
<evidence type="ECO:0000256" key="3">
    <source>
        <dbReference type="PROSITE-ProRule" id="PRU01191"/>
    </source>
</evidence>
<evidence type="ECO:0000256" key="2">
    <source>
        <dbReference type="ARBA" id="ARBA00023163"/>
    </source>
</evidence>
<evidence type="ECO:0000313" key="4">
    <source>
        <dbReference type="EMBL" id="EMS67890.1"/>
    </source>
</evidence>
<protein>
    <submittedName>
        <fullName evidence="4">Uncharacterized protein</fullName>
    </submittedName>
</protein>
<dbReference type="PANTHER" id="PTHR31636">
    <property type="entry name" value="OSJNBA0084A10.13 PROTEIN-RELATED"/>
    <property type="match status" value="1"/>
</dbReference>
<dbReference type="AlphaFoldDB" id="M8ART7"/>
<dbReference type="PROSITE" id="PS50985">
    <property type="entry name" value="GRAS"/>
    <property type="match status" value="1"/>
</dbReference>
<feature type="region of interest" description="SAW" evidence="3">
    <location>
        <begin position="355"/>
        <end position="429"/>
    </location>
</feature>
<proteinExistence type="inferred from homology"/>
<sequence length="430" mass="46399">MTERRTDGTSAFNTRTVGRDVSSFLIQQGKERLMEIQQHDGVVVEVAGSRQGFAKRKRGGRVVTGGRRQGFRYLWALSAVVVFGHFGKIVQLSLVTLPLQPPQIRGPHPRGCHAVSTTLSVALDTTGAHASSAAVASTPVDVLLKLGAYKAFSELSPVLQFAHFTCVQAVLDELGGAGCIHVLDFDIGVGEQWASLMQELAQRRPGAALKVTALVLPSTHHPLELQLIHENLANFAAELGVPFQFVVFNLDSVDPTELLAIAGGDAIAVHLPVGSVHAAAVPSVLHLVRRLGAKLVISVDRSGDRGELPFAAHLLQAFQSCAFLLESLDAVGTEPDVASKIERFLIQPKIESCVMRRHQAAAAGDKLLPWRTMFTSAGFVPVHISNFAEAQADSLLKKVPVRGFRVEKRAGSLVLHWQRAELVSVSAWRC</sequence>
<dbReference type="EMBL" id="KD013670">
    <property type="protein sequence ID" value="EMS67890.1"/>
    <property type="molecule type" value="Genomic_DNA"/>
</dbReference>
<feature type="short sequence motif" description="VHIID" evidence="3">
    <location>
        <begin position="180"/>
        <end position="184"/>
    </location>
</feature>
<organism evidence="4">
    <name type="scientific">Triticum urartu</name>
    <name type="common">Red wild einkorn</name>
    <name type="synonym">Crithodium urartu</name>
    <dbReference type="NCBI Taxonomy" id="4572"/>
    <lineage>
        <taxon>Eukaryota</taxon>
        <taxon>Viridiplantae</taxon>
        <taxon>Streptophyta</taxon>
        <taxon>Embryophyta</taxon>
        <taxon>Tracheophyta</taxon>
        <taxon>Spermatophyta</taxon>
        <taxon>Magnoliopsida</taxon>
        <taxon>Liliopsida</taxon>
        <taxon>Poales</taxon>
        <taxon>Poaceae</taxon>
        <taxon>BOP clade</taxon>
        <taxon>Pooideae</taxon>
        <taxon>Triticodae</taxon>
        <taxon>Triticeae</taxon>
        <taxon>Triticinae</taxon>
        <taxon>Triticum</taxon>
    </lineage>
</organism>
<keyword evidence="2" id="KW-0804">Transcription</keyword>
<dbReference type="InterPro" id="IPR005202">
    <property type="entry name" value="TF_GRAS"/>
</dbReference>
<keyword evidence="1" id="KW-0805">Transcription regulation</keyword>